<dbReference type="InterPro" id="IPR036179">
    <property type="entry name" value="Ig-like_dom_sf"/>
</dbReference>
<dbReference type="Gene3D" id="2.60.40.10">
    <property type="entry name" value="Immunoglobulins"/>
    <property type="match status" value="3"/>
</dbReference>
<dbReference type="InterPro" id="IPR000157">
    <property type="entry name" value="TIR_dom"/>
</dbReference>
<evidence type="ECO:0000256" key="3">
    <source>
        <dbReference type="ARBA" id="ARBA00022737"/>
    </source>
</evidence>
<feature type="domain" description="Ig-like" evidence="12">
    <location>
        <begin position="17"/>
        <end position="97"/>
    </location>
</feature>
<accession>A0A673ASJ6</accession>
<proteinExistence type="inferred from homology"/>
<dbReference type="InterPro" id="IPR004074">
    <property type="entry name" value="IL-1_rcpt_I/II-typ"/>
</dbReference>
<dbReference type="SMART" id="SM00409">
    <property type="entry name" value="IG"/>
    <property type="match status" value="3"/>
</dbReference>
<dbReference type="GO" id="GO:0004908">
    <property type="term" value="F:interleukin-1 receptor activity"/>
    <property type="evidence" value="ECO:0007669"/>
    <property type="project" value="InterPro"/>
</dbReference>
<dbReference type="PRINTS" id="PR01537">
    <property type="entry name" value="INTRLKN1R1F"/>
</dbReference>
<keyword evidence="9" id="KW-1133">Transmembrane helix</keyword>
<dbReference type="SUPFAM" id="SSF48726">
    <property type="entry name" value="Immunoglobulin"/>
    <property type="match status" value="3"/>
</dbReference>
<name>A0A673ASJ6_9TELE</name>
<dbReference type="RefSeq" id="XP_029987039.1">
    <property type="nucleotide sequence ID" value="XM_030131179.1"/>
</dbReference>
<keyword evidence="14" id="KW-1185">Reference proteome</keyword>
<dbReference type="PRINTS" id="PR01536">
    <property type="entry name" value="INTRLKN1R12F"/>
</dbReference>
<feature type="chain" id="PRO_5025355306" evidence="10">
    <location>
        <begin position="22"/>
        <end position="537"/>
    </location>
</feature>
<organism evidence="13 14">
    <name type="scientific">Sphaeramia orbicularis</name>
    <name type="common">orbiculate cardinalfish</name>
    <dbReference type="NCBI Taxonomy" id="375764"/>
    <lineage>
        <taxon>Eukaryota</taxon>
        <taxon>Metazoa</taxon>
        <taxon>Chordata</taxon>
        <taxon>Craniata</taxon>
        <taxon>Vertebrata</taxon>
        <taxon>Euteleostomi</taxon>
        <taxon>Actinopterygii</taxon>
        <taxon>Neopterygii</taxon>
        <taxon>Teleostei</taxon>
        <taxon>Neoteleostei</taxon>
        <taxon>Acanthomorphata</taxon>
        <taxon>Gobiaria</taxon>
        <taxon>Kurtiformes</taxon>
        <taxon>Apogonoidei</taxon>
        <taxon>Apogonidae</taxon>
        <taxon>Apogoninae</taxon>
        <taxon>Sphaeramia</taxon>
    </lineage>
</organism>
<dbReference type="InterPro" id="IPR007110">
    <property type="entry name" value="Ig-like_dom"/>
</dbReference>
<dbReference type="GeneID" id="115417165"/>
<evidence type="ECO:0000256" key="5">
    <source>
        <dbReference type="ARBA" id="ARBA00023027"/>
    </source>
</evidence>
<dbReference type="GO" id="GO:0016787">
    <property type="term" value="F:hydrolase activity"/>
    <property type="evidence" value="ECO:0007669"/>
    <property type="project" value="UniProtKB-KW"/>
</dbReference>
<evidence type="ECO:0000256" key="8">
    <source>
        <dbReference type="ARBA" id="ARBA00023319"/>
    </source>
</evidence>
<keyword evidence="7" id="KW-0325">Glycoprotein</keyword>
<sequence>MTGNGPLLLLFLLILLPGSHPMKIRQIYVKAGEVVTLHCPHSHKETKPTWTCYTPQETDLSNLSSAEQNQMGFLIHERSLVILSATVKDQGNYSCSLWNTTVQSWFRLIVYTTLSSDLERKTQYPITCYSQEACTLTCPDRNIPDKNILNITTTGIVWKKGSDVTTDSLVGESVSKEVYYFSSVDEEDYGVYTCTRSYVYQGQTYNKTFTVILNVKPGEKWKQPEILSPKEKDVFYVDLGSTLMINCTAVLSSEFDEVLWLSENSFVDRNLSSSVFYTWTQDINDEETKMTASLIFKNVSEKDLSKHYTCKLISVSEPPSFVTITLAQKDHTSTFIVALSIVAMILVVALMALLYVKWKTDIAIFLRNTLGCYSSISDGKSYDAYLMCYKSDSDGALNEDDRKWLENILEEFGYTLCFHDRDVLPEEPVEEAVSECIDQSRTVVLIPTTSDPGPGSGLLTDYGALVEQHSHVVFIRTETNGPKRSQSLKGLDKTGRCVTWKGMSSRLSSSSFCKELRYYLPPPQHKNKETTVRMIRP</sequence>
<keyword evidence="9" id="KW-0472">Membrane</keyword>
<evidence type="ECO:0000313" key="13">
    <source>
        <dbReference type="Ensembl" id="ENSSORP00005031388.1"/>
    </source>
</evidence>
<evidence type="ECO:0000259" key="12">
    <source>
        <dbReference type="PROSITE" id="PS50835"/>
    </source>
</evidence>
<evidence type="ECO:0000256" key="10">
    <source>
        <dbReference type="SAM" id="SignalP"/>
    </source>
</evidence>
<feature type="domain" description="Ig-like" evidence="12">
    <location>
        <begin position="130"/>
        <end position="210"/>
    </location>
</feature>
<dbReference type="PROSITE" id="PS50104">
    <property type="entry name" value="TIR"/>
    <property type="match status" value="1"/>
</dbReference>
<feature type="transmembrane region" description="Helical" evidence="9">
    <location>
        <begin position="335"/>
        <end position="356"/>
    </location>
</feature>
<keyword evidence="9" id="KW-0812">Transmembrane</keyword>
<dbReference type="Proteomes" id="UP000472271">
    <property type="component" value="Chromosome 3"/>
</dbReference>
<evidence type="ECO:0000256" key="1">
    <source>
        <dbReference type="ARBA" id="ARBA00009752"/>
    </source>
</evidence>
<gene>
    <name evidence="13" type="primary">LOC115417165</name>
</gene>
<evidence type="ECO:0000259" key="11">
    <source>
        <dbReference type="PROSITE" id="PS50104"/>
    </source>
</evidence>
<keyword evidence="8" id="KW-0393">Immunoglobulin domain</keyword>
<evidence type="ECO:0000256" key="9">
    <source>
        <dbReference type="SAM" id="Phobius"/>
    </source>
</evidence>
<dbReference type="PROSITE" id="PS50835">
    <property type="entry name" value="IG_LIKE"/>
    <property type="match status" value="3"/>
</dbReference>
<evidence type="ECO:0000256" key="6">
    <source>
        <dbReference type="ARBA" id="ARBA00023157"/>
    </source>
</evidence>
<evidence type="ECO:0000313" key="14">
    <source>
        <dbReference type="Proteomes" id="UP000472271"/>
    </source>
</evidence>
<keyword evidence="4" id="KW-0378">Hydrolase</keyword>
<dbReference type="PANTHER" id="PTHR11890:SF6">
    <property type="entry name" value="INTERLEUKIN-18 RECEPTOR 1"/>
    <property type="match status" value="1"/>
</dbReference>
<keyword evidence="6" id="KW-1015">Disulfide bond</keyword>
<dbReference type="PANTHER" id="PTHR11890">
    <property type="entry name" value="INTERLEUKIN-1 RECEPTOR FAMILY MEMBER"/>
    <property type="match status" value="1"/>
</dbReference>
<evidence type="ECO:0000256" key="7">
    <source>
        <dbReference type="ARBA" id="ARBA00023180"/>
    </source>
</evidence>
<reference evidence="13" key="2">
    <citation type="submission" date="2025-08" db="UniProtKB">
        <authorList>
            <consortium name="Ensembl"/>
        </authorList>
    </citation>
    <scope>IDENTIFICATION</scope>
</reference>
<keyword evidence="2 10" id="KW-0732">Signal</keyword>
<feature type="domain" description="Ig-like" evidence="12">
    <location>
        <begin position="224"/>
        <end position="327"/>
    </location>
</feature>
<reference evidence="13" key="1">
    <citation type="submission" date="2019-06" db="EMBL/GenBank/DDBJ databases">
        <authorList>
            <consortium name="Wellcome Sanger Institute Data Sharing"/>
        </authorList>
    </citation>
    <scope>NUCLEOTIDE SEQUENCE [LARGE SCALE GENOMIC DNA]</scope>
</reference>
<dbReference type="SUPFAM" id="SSF52200">
    <property type="entry name" value="Toll/Interleukin receptor TIR domain"/>
    <property type="match status" value="1"/>
</dbReference>
<evidence type="ECO:0000256" key="2">
    <source>
        <dbReference type="ARBA" id="ARBA00022729"/>
    </source>
</evidence>
<dbReference type="InterPro" id="IPR003599">
    <property type="entry name" value="Ig_sub"/>
</dbReference>
<dbReference type="Gene3D" id="3.40.50.10140">
    <property type="entry name" value="Toll/interleukin-1 receptor homology (TIR) domain"/>
    <property type="match status" value="1"/>
</dbReference>
<dbReference type="InterPro" id="IPR013783">
    <property type="entry name" value="Ig-like_fold"/>
</dbReference>
<feature type="domain" description="TIR" evidence="11">
    <location>
        <begin position="380"/>
        <end position="520"/>
    </location>
</feature>
<feature type="signal peptide" evidence="10">
    <location>
        <begin position="1"/>
        <end position="21"/>
    </location>
</feature>
<dbReference type="InterPro" id="IPR035897">
    <property type="entry name" value="Toll_tir_struct_dom_sf"/>
</dbReference>
<dbReference type="AlphaFoldDB" id="A0A673ASJ6"/>
<dbReference type="Ensembl" id="ENSSORT00005032265.1">
    <property type="protein sequence ID" value="ENSSORP00005031388.1"/>
    <property type="gene ID" value="ENSSORG00005014930.1"/>
</dbReference>
<dbReference type="InParanoid" id="A0A673ASJ6"/>
<dbReference type="InterPro" id="IPR015621">
    <property type="entry name" value="IL-1_rcpt_fam"/>
</dbReference>
<protein>
    <submittedName>
        <fullName evidence="13">Interleukin-18 receptor 1-like</fullName>
    </submittedName>
</protein>
<evidence type="ECO:0000256" key="4">
    <source>
        <dbReference type="ARBA" id="ARBA00022801"/>
    </source>
</evidence>
<keyword evidence="3" id="KW-0677">Repeat</keyword>
<comment type="similarity">
    <text evidence="1">Belongs to the interleukin-1 receptor family.</text>
</comment>
<reference evidence="13" key="3">
    <citation type="submission" date="2025-09" db="UniProtKB">
        <authorList>
            <consortium name="Ensembl"/>
        </authorList>
    </citation>
    <scope>IDENTIFICATION</scope>
</reference>
<keyword evidence="5" id="KW-0520">NAD</keyword>